<dbReference type="Proteomes" id="UP001341840">
    <property type="component" value="Unassembled WGS sequence"/>
</dbReference>
<gene>
    <name evidence="1" type="ORF">PIB30_072917</name>
</gene>
<protein>
    <submittedName>
        <fullName evidence="1">Uncharacterized protein</fullName>
    </submittedName>
</protein>
<keyword evidence="2" id="KW-1185">Reference proteome</keyword>
<organism evidence="1 2">
    <name type="scientific">Stylosanthes scabra</name>
    <dbReference type="NCBI Taxonomy" id="79078"/>
    <lineage>
        <taxon>Eukaryota</taxon>
        <taxon>Viridiplantae</taxon>
        <taxon>Streptophyta</taxon>
        <taxon>Embryophyta</taxon>
        <taxon>Tracheophyta</taxon>
        <taxon>Spermatophyta</taxon>
        <taxon>Magnoliopsida</taxon>
        <taxon>eudicotyledons</taxon>
        <taxon>Gunneridae</taxon>
        <taxon>Pentapetalae</taxon>
        <taxon>rosids</taxon>
        <taxon>fabids</taxon>
        <taxon>Fabales</taxon>
        <taxon>Fabaceae</taxon>
        <taxon>Papilionoideae</taxon>
        <taxon>50 kb inversion clade</taxon>
        <taxon>dalbergioids sensu lato</taxon>
        <taxon>Dalbergieae</taxon>
        <taxon>Pterocarpus clade</taxon>
        <taxon>Stylosanthes</taxon>
    </lineage>
</organism>
<name>A0ABU6UQ83_9FABA</name>
<comment type="caution">
    <text evidence="1">The sequence shown here is derived from an EMBL/GenBank/DDBJ whole genome shotgun (WGS) entry which is preliminary data.</text>
</comment>
<sequence>MRSLPAELPANLGGDVTGGIRVGITGGFPSPCLGAKTLPPDFIFDGNSPVGHRPPPRPQPFLLLLPLTSPMPNLSPRLASSVVSPHHVIVACLLARVAAAPSVKLAVARSPREDRVLPFSQPTSPRRYRMSLASRSPRSVAAVIVTRCHPSSTALPS</sequence>
<dbReference type="EMBL" id="JASCZI010121702">
    <property type="protein sequence ID" value="MED6162685.1"/>
    <property type="molecule type" value="Genomic_DNA"/>
</dbReference>
<reference evidence="1 2" key="1">
    <citation type="journal article" date="2023" name="Plants (Basel)">
        <title>Bridging the Gap: Combining Genomics and Transcriptomics Approaches to Understand Stylosanthes scabra, an Orphan Legume from the Brazilian Caatinga.</title>
        <authorList>
            <person name="Ferreira-Neto J.R.C."/>
            <person name="da Silva M.D."/>
            <person name="Binneck E."/>
            <person name="de Melo N.F."/>
            <person name="da Silva R.H."/>
            <person name="de Melo A.L.T.M."/>
            <person name="Pandolfi V."/>
            <person name="Bustamante F.O."/>
            <person name="Brasileiro-Vidal A.C."/>
            <person name="Benko-Iseppon A.M."/>
        </authorList>
    </citation>
    <scope>NUCLEOTIDE SEQUENCE [LARGE SCALE GENOMIC DNA]</scope>
    <source>
        <tissue evidence="1">Leaves</tissue>
    </source>
</reference>
<accession>A0ABU6UQ83</accession>
<proteinExistence type="predicted"/>
<evidence type="ECO:0000313" key="1">
    <source>
        <dbReference type="EMBL" id="MED6162685.1"/>
    </source>
</evidence>
<evidence type="ECO:0000313" key="2">
    <source>
        <dbReference type="Proteomes" id="UP001341840"/>
    </source>
</evidence>